<dbReference type="InterPro" id="IPR015424">
    <property type="entry name" value="PyrdxlP-dep_Trfase"/>
</dbReference>
<dbReference type="InterPro" id="IPR000277">
    <property type="entry name" value="Cys/Met-Metab_PyrdxlP-dep_enz"/>
</dbReference>
<dbReference type="GO" id="GO:0019346">
    <property type="term" value="P:transsulfuration"/>
    <property type="evidence" value="ECO:0007669"/>
    <property type="project" value="InterPro"/>
</dbReference>
<dbReference type="SUPFAM" id="SSF53383">
    <property type="entry name" value="PLP-dependent transferases"/>
    <property type="match status" value="1"/>
</dbReference>
<comment type="caution">
    <text evidence="3">The sequence shown here is derived from an EMBL/GenBank/DDBJ whole genome shotgun (WGS) entry which is preliminary data.</text>
</comment>
<keyword evidence="2" id="KW-0663">Pyridoxal phosphate</keyword>
<evidence type="ECO:0000256" key="2">
    <source>
        <dbReference type="ARBA" id="ARBA00022898"/>
    </source>
</evidence>
<dbReference type="GO" id="GO:0005737">
    <property type="term" value="C:cytoplasm"/>
    <property type="evidence" value="ECO:0007669"/>
    <property type="project" value="TreeGrafter"/>
</dbReference>
<feature type="non-terminal residue" evidence="3">
    <location>
        <position position="1"/>
    </location>
</feature>
<dbReference type="GO" id="GO:0016846">
    <property type="term" value="F:carbon-sulfur lyase activity"/>
    <property type="evidence" value="ECO:0007669"/>
    <property type="project" value="TreeGrafter"/>
</dbReference>
<name>X1JEL3_9ZZZZ</name>
<evidence type="ECO:0000256" key="1">
    <source>
        <dbReference type="ARBA" id="ARBA00001933"/>
    </source>
</evidence>
<feature type="non-terminal residue" evidence="3">
    <location>
        <position position="220"/>
    </location>
</feature>
<dbReference type="GO" id="GO:0030170">
    <property type="term" value="F:pyridoxal phosphate binding"/>
    <property type="evidence" value="ECO:0007669"/>
    <property type="project" value="InterPro"/>
</dbReference>
<dbReference type="Gene3D" id="3.40.640.10">
    <property type="entry name" value="Type I PLP-dependent aspartate aminotransferase-like (Major domain)"/>
    <property type="match status" value="1"/>
</dbReference>
<dbReference type="Gene3D" id="3.90.1150.10">
    <property type="entry name" value="Aspartate Aminotransferase, domain 1"/>
    <property type="match status" value="1"/>
</dbReference>
<sequence>LYGGTYSLIRNLLSEFGIESILVDPENIEEILSSIDGVKIIFFESLSNPLLKTVDIEKIAKNKKKDQLLIIDNTFLTPYNLNPLIYGADIVIHSATKYLNGHNDLTGGLICGSKELIEKIWPNMLIIGASMEPIVAFLLERGMKTLGIRMEKHNVNGIRIAEFLKSHEQVETVFYPTLPNYSQIKLRDKYLKVGAGGVITFVVKGGDERGLDFMHSLGII</sequence>
<dbReference type="EMBL" id="BARU01041583">
    <property type="protein sequence ID" value="GAH76779.1"/>
    <property type="molecule type" value="Genomic_DNA"/>
</dbReference>
<accession>X1JEL3</accession>
<proteinExistence type="predicted"/>
<reference evidence="3" key="1">
    <citation type="journal article" date="2014" name="Front. Microbiol.">
        <title>High frequency of phylogenetically diverse reductive dehalogenase-homologous genes in deep subseafloor sedimentary metagenomes.</title>
        <authorList>
            <person name="Kawai M."/>
            <person name="Futagami T."/>
            <person name="Toyoda A."/>
            <person name="Takaki Y."/>
            <person name="Nishi S."/>
            <person name="Hori S."/>
            <person name="Arai W."/>
            <person name="Tsubouchi T."/>
            <person name="Morono Y."/>
            <person name="Uchiyama I."/>
            <person name="Ito T."/>
            <person name="Fujiyama A."/>
            <person name="Inagaki F."/>
            <person name="Takami H."/>
        </authorList>
    </citation>
    <scope>NUCLEOTIDE SEQUENCE</scope>
    <source>
        <strain evidence="3">Expedition CK06-06</strain>
    </source>
</reference>
<dbReference type="InterPro" id="IPR015421">
    <property type="entry name" value="PyrdxlP-dep_Trfase_major"/>
</dbReference>
<dbReference type="AlphaFoldDB" id="X1JEL3"/>
<evidence type="ECO:0008006" key="4">
    <source>
        <dbReference type="Google" id="ProtNLM"/>
    </source>
</evidence>
<dbReference type="PANTHER" id="PTHR11808">
    <property type="entry name" value="TRANS-SULFURATION ENZYME FAMILY MEMBER"/>
    <property type="match status" value="1"/>
</dbReference>
<dbReference type="InterPro" id="IPR015422">
    <property type="entry name" value="PyrdxlP-dep_Trfase_small"/>
</dbReference>
<dbReference type="Pfam" id="PF01053">
    <property type="entry name" value="Cys_Met_Meta_PP"/>
    <property type="match status" value="1"/>
</dbReference>
<gene>
    <name evidence="3" type="ORF">S03H2_64083</name>
</gene>
<protein>
    <recommendedName>
        <fullName evidence="4">Cystathionine gamma-synthase</fullName>
    </recommendedName>
</protein>
<comment type="cofactor">
    <cofactor evidence="1">
        <name>pyridoxal 5'-phosphate</name>
        <dbReference type="ChEBI" id="CHEBI:597326"/>
    </cofactor>
</comment>
<dbReference type="PROSITE" id="PS00868">
    <property type="entry name" value="CYS_MET_METAB_PP"/>
    <property type="match status" value="1"/>
</dbReference>
<dbReference type="PANTHER" id="PTHR11808:SF80">
    <property type="entry name" value="CYSTATHIONINE GAMMA-LYASE"/>
    <property type="match status" value="1"/>
</dbReference>
<organism evidence="3">
    <name type="scientific">marine sediment metagenome</name>
    <dbReference type="NCBI Taxonomy" id="412755"/>
    <lineage>
        <taxon>unclassified sequences</taxon>
        <taxon>metagenomes</taxon>
        <taxon>ecological metagenomes</taxon>
    </lineage>
</organism>
<dbReference type="InterPro" id="IPR054542">
    <property type="entry name" value="Cys_met_metab_PP"/>
</dbReference>
<evidence type="ECO:0000313" key="3">
    <source>
        <dbReference type="EMBL" id="GAH76779.1"/>
    </source>
</evidence>